<dbReference type="AlphaFoldDB" id="A0A3Q9RKC7"/>
<keyword evidence="1" id="KW-0175">Coiled coil</keyword>
<feature type="compositionally biased region" description="Polar residues" evidence="2">
    <location>
        <begin position="148"/>
        <end position="178"/>
    </location>
</feature>
<feature type="coiled-coil region" evidence="1">
    <location>
        <begin position="185"/>
        <end position="242"/>
    </location>
</feature>
<evidence type="ECO:0000256" key="2">
    <source>
        <dbReference type="SAM" id="MobiDB-lite"/>
    </source>
</evidence>
<dbReference type="EMBL" id="CP026095">
    <property type="protein sequence ID" value="AZV43737.1"/>
    <property type="molecule type" value="Genomic_DNA"/>
</dbReference>
<dbReference type="InterPro" id="IPR010090">
    <property type="entry name" value="Phage_tape_meas"/>
</dbReference>
<dbReference type="KEGG" id="pasa:BAOM_3128"/>
<dbReference type="OrthoDB" id="5902884at2"/>
<evidence type="ECO:0000256" key="1">
    <source>
        <dbReference type="SAM" id="Coils"/>
    </source>
</evidence>
<gene>
    <name evidence="3" type="ORF">BAOM_3128</name>
</gene>
<name>A0A3Q9RKC7_9BACI</name>
<feature type="region of interest" description="Disordered" evidence="2">
    <location>
        <begin position="138"/>
        <end position="178"/>
    </location>
</feature>
<evidence type="ECO:0000313" key="4">
    <source>
        <dbReference type="Proteomes" id="UP000283095"/>
    </source>
</evidence>
<organism evidence="3 4">
    <name type="scientific">Peribacillus asahii</name>
    <dbReference type="NCBI Taxonomy" id="228899"/>
    <lineage>
        <taxon>Bacteria</taxon>
        <taxon>Bacillati</taxon>
        <taxon>Bacillota</taxon>
        <taxon>Bacilli</taxon>
        <taxon>Bacillales</taxon>
        <taxon>Bacillaceae</taxon>
        <taxon>Peribacillus</taxon>
    </lineage>
</organism>
<dbReference type="Proteomes" id="UP000283095">
    <property type="component" value="Chromosome"/>
</dbReference>
<sequence length="458" mass="50699">MNNDIKISIVSILDINQSTSQINRDIATLEKKINSIKLNIQVDEKVSKILAQYSQAMENHKKINQDLNRVMKEEKTISKENNGIIKESITQHLKNGEIIQREIERIDKRTKATKQETEVIKQQISELEKLGQLQKRVTKENAKGATGGSDTYKNGNTSTTYNYDKGGNVTSSRTTQNIEQQRLATEKLLATQIRLKNEFNELQRQGTITSSSLSRLNNAIDNTKNIDQIKKLENALSRAKTNANTNVGLENYKKQASVNVQNLARSTGMSMNDSSIKQYLNSVNALTSRTPNLNQQMLNLSTSFRQLAANARDTAKANETLGNSLAGIMGKVATWGIVTTAIYGTINAAKDFMSIIVDIDTKMTTLKMVTGESDLSSVFDRAVESSERFSRSISESMDALVEFSRQGFKGEELNGLADSALIASAVADLSTQKSADYLTSTLVQWNMEAKESMGIIDA</sequence>
<protein>
    <submittedName>
        <fullName evidence="3">Peptidase M23</fullName>
    </submittedName>
</protein>
<dbReference type="NCBIfam" id="TIGR01760">
    <property type="entry name" value="tape_meas_TP901"/>
    <property type="match status" value="1"/>
</dbReference>
<proteinExistence type="predicted"/>
<evidence type="ECO:0000313" key="3">
    <source>
        <dbReference type="EMBL" id="AZV43737.1"/>
    </source>
</evidence>
<accession>A0A3Q9RKC7</accession>
<dbReference type="RefSeq" id="WP_127760853.1">
    <property type="nucleotide sequence ID" value="NZ_CP026095.1"/>
</dbReference>
<reference evidence="3 4" key="1">
    <citation type="submission" date="2018-01" db="EMBL/GenBank/DDBJ databases">
        <title>Bacillus asahii Genome sequencing and assembly.</title>
        <authorList>
            <person name="Jiang H."/>
            <person name="Feng Y."/>
            <person name="Zhao F."/>
            <person name="Lin X."/>
        </authorList>
    </citation>
    <scope>NUCLEOTIDE SEQUENCE [LARGE SCALE GENOMIC DNA]</scope>
    <source>
        <strain evidence="3 4">OM18</strain>
    </source>
</reference>